<dbReference type="Proteomes" id="UP000799778">
    <property type="component" value="Unassembled WGS sequence"/>
</dbReference>
<sequence>MEMVTLDEEQTKIVHNQLAVLLEKRQYPKTICPSEVARAFTQQELDALGARTWRDTMHNIRQLIWEMRNDGAVEVLQKGEILSDETMTLEDVHGPIRVRAKQIDEQR</sequence>
<protein>
    <recommendedName>
        <fullName evidence="3">DUF3253 domain-containing protein</fullName>
    </recommendedName>
</protein>
<dbReference type="Pfam" id="PF11625">
    <property type="entry name" value="DUF3253"/>
    <property type="match status" value="1"/>
</dbReference>
<dbReference type="EMBL" id="ML978079">
    <property type="protein sequence ID" value="KAF2009147.1"/>
    <property type="molecule type" value="Genomic_DNA"/>
</dbReference>
<gene>
    <name evidence="1" type="ORF">BU24DRAFT_428670</name>
</gene>
<dbReference type="InterPro" id="IPR036390">
    <property type="entry name" value="WH_DNA-bd_sf"/>
</dbReference>
<evidence type="ECO:0000313" key="1">
    <source>
        <dbReference type="EMBL" id="KAF2009147.1"/>
    </source>
</evidence>
<dbReference type="RefSeq" id="XP_033377486.1">
    <property type="nucleotide sequence ID" value="XM_033529537.1"/>
</dbReference>
<dbReference type="SUPFAM" id="SSF46785">
    <property type="entry name" value="Winged helix' DNA-binding domain"/>
    <property type="match status" value="1"/>
</dbReference>
<evidence type="ECO:0000313" key="2">
    <source>
        <dbReference type="Proteomes" id="UP000799778"/>
    </source>
</evidence>
<dbReference type="GeneID" id="54286934"/>
<dbReference type="InterPro" id="IPR021660">
    <property type="entry name" value="DUF3253"/>
</dbReference>
<organism evidence="1 2">
    <name type="scientific">Aaosphaeria arxii CBS 175.79</name>
    <dbReference type="NCBI Taxonomy" id="1450172"/>
    <lineage>
        <taxon>Eukaryota</taxon>
        <taxon>Fungi</taxon>
        <taxon>Dikarya</taxon>
        <taxon>Ascomycota</taxon>
        <taxon>Pezizomycotina</taxon>
        <taxon>Dothideomycetes</taxon>
        <taxon>Pleosporomycetidae</taxon>
        <taxon>Pleosporales</taxon>
        <taxon>Pleosporales incertae sedis</taxon>
        <taxon>Aaosphaeria</taxon>
    </lineage>
</organism>
<dbReference type="Gene3D" id="1.10.10.10">
    <property type="entry name" value="Winged helix-like DNA-binding domain superfamily/Winged helix DNA-binding domain"/>
    <property type="match status" value="1"/>
</dbReference>
<evidence type="ECO:0008006" key="3">
    <source>
        <dbReference type="Google" id="ProtNLM"/>
    </source>
</evidence>
<dbReference type="OrthoDB" id="2563170at2759"/>
<accession>A0A6A5X8L6</accession>
<reference evidence="1" key="1">
    <citation type="journal article" date="2020" name="Stud. Mycol.">
        <title>101 Dothideomycetes genomes: a test case for predicting lifestyles and emergence of pathogens.</title>
        <authorList>
            <person name="Haridas S."/>
            <person name="Albert R."/>
            <person name="Binder M."/>
            <person name="Bloem J."/>
            <person name="Labutti K."/>
            <person name="Salamov A."/>
            <person name="Andreopoulos B."/>
            <person name="Baker S."/>
            <person name="Barry K."/>
            <person name="Bills G."/>
            <person name="Bluhm B."/>
            <person name="Cannon C."/>
            <person name="Castanera R."/>
            <person name="Culley D."/>
            <person name="Daum C."/>
            <person name="Ezra D."/>
            <person name="Gonzalez J."/>
            <person name="Henrissat B."/>
            <person name="Kuo A."/>
            <person name="Liang C."/>
            <person name="Lipzen A."/>
            <person name="Lutzoni F."/>
            <person name="Magnuson J."/>
            <person name="Mondo S."/>
            <person name="Nolan M."/>
            <person name="Ohm R."/>
            <person name="Pangilinan J."/>
            <person name="Park H.-J."/>
            <person name="Ramirez L."/>
            <person name="Alfaro M."/>
            <person name="Sun H."/>
            <person name="Tritt A."/>
            <person name="Yoshinaga Y."/>
            <person name="Zwiers L.-H."/>
            <person name="Turgeon B."/>
            <person name="Goodwin S."/>
            <person name="Spatafora J."/>
            <person name="Crous P."/>
            <person name="Grigoriev I."/>
        </authorList>
    </citation>
    <scope>NUCLEOTIDE SEQUENCE</scope>
    <source>
        <strain evidence="1">CBS 175.79</strain>
    </source>
</reference>
<proteinExistence type="predicted"/>
<dbReference type="InterPro" id="IPR036388">
    <property type="entry name" value="WH-like_DNA-bd_sf"/>
</dbReference>
<dbReference type="AlphaFoldDB" id="A0A6A5X8L6"/>
<name>A0A6A5X8L6_9PLEO</name>
<keyword evidence="2" id="KW-1185">Reference proteome</keyword>